<organism evidence="1 2">
    <name type="scientific">Podospora didyma</name>
    <dbReference type="NCBI Taxonomy" id="330526"/>
    <lineage>
        <taxon>Eukaryota</taxon>
        <taxon>Fungi</taxon>
        <taxon>Dikarya</taxon>
        <taxon>Ascomycota</taxon>
        <taxon>Pezizomycotina</taxon>
        <taxon>Sordariomycetes</taxon>
        <taxon>Sordariomycetidae</taxon>
        <taxon>Sordariales</taxon>
        <taxon>Podosporaceae</taxon>
        <taxon>Podospora</taxon>
    </lineage>
</organism>
<name>A0AAE0N519_9PEZI</name>
<gene>
    <name evidence="1" type="ORF">B0H63DRAFT_487203</name>
</gene>
<accession>A0AAE0N519</accession>
<evidence type="ECO:0000313" key="2">
    <source>
        <dbReference type="Proteomes" id="UP001285441"/>
    </source>
</evidence>
<dbReference type="AlphaFoldDB" id="A0AAE0N519"/>
<dbReference type="EMBL" id="JAULSW010000009">
    <property type="protein sequence ID" value="KAK3370545.1"/>
    <property type="molecule type" value="Genomic_DNA"/>
</dbReference>
<dbReference type="PANTHER" id="PTHR10622:SF12">
    <property type="entry name" value="HET DOMAIN-CONTAINING PROTEIN"/>
    <property type="match status" value="1"/>
</dbReference>
<keyword evidence="2" id="KW-1185">Reference proteome</keyword>
<dbReference type="PANTHER" id="PTHR10622">
    <property type="entry name" value="HET DOMAIN-CONTAINING PROTEIN"/>
    <property type="match status" value="1"/>
</dbReference>
<sequence length="68" mass="7883">MRLIHTKSGRLDEFFGDETPAYAILSHRWRKEEVTIQEWVELADTTKAKGGFRKISRACQIASQMDLD</sequence>
<protein>
    <submittedName>
        <fullName evidence="1">Uncharacterized protein</fullName>
    </submittedName>
</protein>
<evidence type="ECO:0000313" key="1">
    <source>
        <dbReference type="EMBL" id="KAK3370545.1"/>
    </source>
</evidence>
<reference evidence="1" key="2">
    <citation type="submission" date="2023-06" db="EMBL/GenBank/DDBJ databases">
        <authorList>
            <consortium name="Lawrence Berkeley National Laboratory"/>
            <person name="Haridas S."/>
            <person name="Hensen N."/>
            <person name="Bonometti L."/>
            <person name="Westerberg I."/>
            <person name="Brannstrom I.O."/>
            <person name="Guillou S."/>
            <person name="Cros-Aarteil S."/>
            <person name="Calhoun S."/>
            <person name="Kuo A."/>
            <person name="Mondo S."/>
            <person name="Pangilinan J."/>
            <person name="Riley R."/>
            <person name="LaButti K."/>
            <person name="Andreopoulos B."/>
            <person name="Lipzen A."/>
            <person name="Chen C."/>
            <person name="Yanf M."/>
            <person name="Daum C."/>
            <person name="Ng V."/>
            <person name="Clum A."/>
            <person name="Steindorff A."/>
            <person name="Ohm R."/>
            <person name="Martin F."/>
            <person name="Silar P."/>
            <person name="Natvig D."/>
            <person name="Lalanne C."/>
            <person name="Gautier V."/>
            <person name="Ament-velasquez S.L."/>
            <person name="Kruys A."/>
            <person name="Hutchinson M.I."/>
            <person name="Powell A.J."/>
            <person name="Barry K."/>
            <person name="Miller A.N."/>
            <person name="Grigoriev I.V."/>
            <person name="Debuchy R."/>
            <person name="Gladieux P."/>
            <person name="Thoren M.H."/>
            <person name="Johannesson H."/>
        </authorList>
    </citation>
    <scope>NUCLEOTIDE SEQUENCE</scope>
    <source>
        <strain evidence="1">CBS 232.78</strain>
    </source>
</reference>
<proteinExistence type="predicted"/>
<reference evidence="1" key="1">
    <citation type="journal article" date="2023" name="Mol. Phylogenet. Evol.">
        <title>Genome-scale phylogeny and comparative genomics of the fungal order Sordariales.</title>
        <authorList>
            <person name="Hensen N."/>
            <person name="Bonometti L."/>
            <person name="Westerberg I."/>
            <person name="Brannstrom I.O."/>
            <person name="Guillou S."/>
            <person name="Cros-Aarteil S."/>
            <person name="Calhoun S."/>
            <person name="Haridas S."/>
            <person name="Kuo A."/>
            <person name="Mondo S."/>
            <person name="Pangilinan J."/>
            <person name="Riley R."/>
            <person name="LaButti K."/>
            <person name="Andreopoulos B."/>
            <person name="Lipzen A."/>
            <person name="Chen C."/>
            <person name="Yan M."/>
            <person name="Daum C."/>
            <person name="Ng V."/>
            <person name="Clum A."/>
            <person name="Steindorff A."/>
            <person name="Ohm R.A."/>
            <person name="Martin F."/>
            <person name="Silar P."/>
            <person name="Natvig D.O."/>
            <person name="Lalanne C."/>
            <person name="Gautier V."/>
            <person name="Ament-Velasquez S.L."/>
            <person name="Kruys A."/>
            <person name="Hutchinson M.I."/>
            <person name="Powell A.J."/>
            <person name="Barry K."/>
            <person name="Miller A.N."/>
            <person name="Grigoriev I.V."/>
            <person name="Debuchy R."/>
            <person name="Gladieux P."/>
            <person name="Hiltunen Thoren M."/>
            <person name="Johannesson H."/>
        </authorList>
    </citation>
    <scope>NUCLEOTIDE SEQUENCE</scope>
    <source>
        <strain evidence="1">CBS 232.78</strain>
    </source>
</reference>
<comment type="caution">
    <text evidence="1">The sequence shown here is derived from an EMBL/GenBank/DDBJ whole genome shotgun (WGS) entry which is preliminary data.</text>
</comment>
<dbReference type="Proteomes" id="UP001285441">
    <property type="component" value="Unassembled WGS sequence"/>
</dbReference>